<dbReference type="PANTHER" id="PTHR43651">
    <property type="entry name" value="1,4-ALPHA-GLUCAN-BRANCHING ENZYME"/>
    <property type="match status" value="1"/>
</dbReference>
<comment type="function">
    <text evidence="2">Catalyzes the formation of the alpha-1,6-glucosidic linkages in glycogen by scission of a 1,4-alpha-linked oligosaccharide from growing alpha-1,4-glucan chains and the subsequent attachment of the oligosaccharide to the alpha-1,6 position.</text>
</comment>
<dbReference type="InterPro" id="IPR013783">
    <property type="entry name" value="Ig-like_fold"/>
</dbReference>
<dbReference type="PIRSF" id="PIRSF000463">
    <property type="entry name" value="GlgB"/>
    <property type="match status" value="1"/>
</dbReference>
<keyword evidence="6" id="KW-0119">Carbohydrate metabolism</keyword>
<evidence type="ECO:0000256" key="5">
    <source>
        <dbReference type="ARBA" id="ARBA00022679"/>
    </source>
</evidence>
<dbReference type="SUPFAM" id="SSF51011">
    <property type="entry name" value="Glycosyl hydrolase domain"/>
    <property type="match status" value="1"/>
</dbReference>
<keyword evidence="9" id="KW-0328">Glycosyltransferase</keyword>
<evidence type="ECO:0000259" key="8">
    <source>
        <dbReference type="SMART" id="SM00642"/>
    </source>
</evidence>
<proteinExistence type="inferred from homology"/>
<dbReference type="KEGG" id="pnd:Pla175_06250"/>
<protein>
    <recommendedName>
        <fullName evidence="4">1,4-alpha-glucan branching enzyme</fullName>
        <ecNumber evidence="4">2.4.1.18</ecNumber>
    </recommendedName>
</protein>
<dbReference type="CDD" id="cd02855">
    <property type="entry name" value="E_set_GBE_prok_N"/>
    <property type="match status" value="1"/>
</dbReference>
<evidence type="ECO:0000256" key="2">
    <source>
        <dbReference type="ARBA" id="ARBA00002953"/>
    </source>
</evidence>
<comment type="catalytic activity">
    <reaction evidence="1">
        <text>Transfers a segment of a (1-&gt;4)-alpha-D-glucan chain to a primary hydroxy group in a similar glucan chain.</text>
        <dbReference type="EC" id="2.4.1.18"/>
    </reaction>
</comment>
<dbReference type="Pfam" id="PF00128">
    <property type="entry name" value="Alpha-amylase"/>
    <property type="match status" value="1"/>
</dbReference>
<dbReference type="GO" id="GO:0043169">
    <property type="term" value="F:cation binding"/>
    <property type="evidence" value="ECO:0007669"/>
    <property type="project" value="InterPro"/>
</dbReference>
<dbReference type="GO" id="GO:0005978">
    <property type="term" value="P:glycogen biosynthetic process"/>
    <property type="evidence" value="ECO:0007669"/>
    <property type="project" value="InterPro"/>
</dbReference>
<feature type="active site" description="Nucleophile" evidence="7">
    <location>
        <position position="286"/>
    </location>
</feature>
<dbReference type="InterPro" id="IPR006047">
    <property type="entry name" value="GH13_cat_dom"/>
</dbReference>
<dbReference type="EMBL" id="CP036291">
    <property type="protein sequence ID" value="QDU87267.1"/>
    <property type="molecule type" value="Genomic_DNA"/>
</dbReference>
<dbReference type="Gene3D" id="3.20.20.80">
    <property type="entry name" value="Glycosidases"/>
    <property type="match status" value="1"/>
</dbReference>
<dbReference type="SMART" id="SM00642">
    <property type="entry name" value="Aamy"/>
    <property type="match status" value="1"/>
</dbReference>
<feature type="active site" description="Proton donor" evidence="7">
    <location>
        <position position="328"/>
    </location>
</feature>
<gene>
    <name evidence="9" type="primary">glgB_1</name>
    <name evidence="9" type="ORF">Pla175_06250</name>
</gene>
<name>A0A518D716_9BACT</name>
<dbReference type="InterPro" id="IPR006048">
    <property type="entry name" value="A-amylase/branching_C"/>
</dbReference>
<evidence type="ECO:0000313" key="9">
    <source>
        <dbReference type="EMBL" id="QDU87267.1"/>
    </source>
</evidence>
<dbReference type="Pfam" id="PF02806">
    <property type="entry name" value="Alpha-amylase_C"/>
    <property type="match status" value="1"/>
</dbReference>
<dbReference type="InterPro" id="IPR037439">
    <property type="entry name" value="Branching_enzy"/>
</dbReference>
<organism evidence="9 10">
    <name type="scientific">Pirellulimonas nuda</name>
    <dbReference type="NCBI Taxonomy" id="2528009"/>
    <lineage>
        <taxon>Bacteria</taxon>
        <taxon>Pseudomonadati</taxon>
        <taxon>Planctomycetota</taxon>
        <taxon>Planctomycetia</taxon>
        <taxon>Pirellulales</taxon>
        <taxon>Lacipirellulaceae</taxon>
        <taxon>Pirellulimonas</taxon>
    </lineage>
</organism>
<dbReference type="AlphaFoldDB" id="A0A518D716"/>
<keyword evidence="10" id="KW-1185">Reference proteome</keyword>
<dbReference type="CDD" id="cd11325">
    <property type="entry name" value="AmyAc_GTHase"/>
    <property type="match status" value="1"/>
</dbReference>
<dbReference type="RefSeq" id="WP_231954167.1">
    <property type="nucleotide sequence ID" value="NZ_CP036291.1"/>
</dbReference>
<dbReference type="SUPFAM" id="SSF81296">
    <property type="entry name" value="E set domains"/>
    <property type="match status" value="1"/>
</dbReference>
<dbReference type="Proteomes" id="UP000317429">
    <property type="component" value="Chromosome"/>
</dbReference>
<dbReference type="InterPro" id="IPR014756">
    <property type="entry name" value="Ig_E-set"/>
</dbReference>
<feature type="domain" description="Glycosyl hydrolase family 13 catalytic" evidence="8">
    <location>
        <begin position="126"/>
        <end position="482"/>
    </location>
</feature>
<dbReference type="GO" id="GO:0004553">
    <property type="term" value="F:hydrolase activity, hydrolyzing O-glycosyl compounds"/>
    <property type="evidence" value="ECO:0007669"/>
    <property type="project" value="InterPro"/>
</dbReference>
<evidence type="ECO:0000313" key="10">
    <source>
        <dbReference type="Proteomes" id="UP000317429"/>
    </source>
</evidence>
<evidence type="ECO:0000256" key="4">
    <source>
        <dbReference type="ARBA" id="ARBA00012541"/>
    </source>
</evidence>
<accession>A0A518D716</accession>
<sequence>MTPEVVEAPAREGMGCIPHEAGVAFRVWAPHATAVHVVGDFNDWDETAHPMQAEEHGAWYADVPGAAIGQEYRFLLTCGDKQVSRIDPYAREVTNSVGNGVVHDPHFDWGDDNFVMPSFNELVIYEMHVGTFNRPSGDEIGTFEDVEKKFDYLRRLGVNAIQLMPSAEFAGDVSWGYNPAHIFAVESAYGGPVGLKQMVRSAHRHGLAVIMDVVYNHLGPSDLDLWQFDLWGENGKGGIYFYNDWRSKTPWGDTRPDYGRGEVRTYLHDNAMMWLCEYRMDGLRYDMTLYIHSVDASGAEKIAEGWSLTQWINREVRERFPRKIAIAEDLQNNDWITKEPGHGGAGFNSQWDAGFVHPIRAAVCQPEDGHRSMESVREALTHRYNLDAFQRVIYSESHDEVANGKARVPSEIDPDDPRGWFAQKRSTLAAAMVFTAPGIPMIFQGQEFLRGQWFDDTRGIDWQQEEDCRGIVRMYRDLIRLRLNRGGVSRGLCGQRIECRHVNEADKVIAFRRWMEGGPGDDVLVIANFANRGWEDYRIGLPRCGPWRLRFNSDATVYSEDFDDCGTTDLTAEEIPCDGLALSASLKLAPYSVAIFSQDP</sequence>
<dbReference type="SUPFAM" id="SSF51445">
    <property type="entry name" value="(Trans)glycosidases"/>
    <property type="match status" value="1"/>
</dbReference>
<evidence type="ECO:0000256" key="3">
    <source>
        <dbReference type="ARBA" id="ARBA00009000"/>
    </source>
</evidence>
<evidence type="ECO:0000256" key="1">
    <source>
        <dbReference type="ARBA" id="ARBA00000826"/>
    </source>
</evidence>
<comment type="similarity">
    <text evidence="3">Belongs to the glycosyl hydrolase 13 family. GlgB subfamily.</text>
</comment>
<dbReference type="InterPro" id="IPR004193">
    <property type="entry name" value="Glyco_hydro_13_N"/>
</dbReference>
<dbReference type="Pfam" id="PF02922">
    <property type="entry name" value="CBM_48"/>
    <property type="match status" value="1"/>
</dbReference>
<evidence type="ECO:0000256" key="6">
    <source>
        <dbReference type="ARBA" id="ARBA00023277"/>
    </source>
</evidence>
<evidence type="ECO:0000256" key="7">
    <source>
        <dbReference type="PIRSR" id="PIRSR000463-1"/>
    </source>
</evidence>
<dbReference type="GO" id="GO:0003844">
    <property type="term" value="F:1,4-alpha-glucan branching enzyme activity"/>
    <property type="evidence" value="ECO:0007669"/>
    <property type="project" value="UniProtKB-EC"/>
</dbReference>
<dbReference type="InterPro" id="IPR013780">
    <property type="entry name" value="Glyco_hydro_b"/>
</dbReference>
<dbReference type="InterPro" id="IPR017853">
    <property type="entry name" value="GH"/>
</dbReference>
<dbReference type="InterPro" id="IPR044143">
    <property type="entry name" value="GlgB_N_E_set_prok"/>
</dbReference>
<keyword evidence="5 9" id="KW-0808">Transferase</keyword>
<dbReference type="PANTHER" id="PTHR43651:SF11">
    <property type="entry name" value="MALTO-OLIGOSYLTREHALOSE TREHALOHYDROLASE"/>
    <property type="match status" value="1"/>
</dbReference>
<dbReference type="Gene3D" id="2.60.40.1180">
    <property type="entry name" value="Golgi alpha-mannosidase II"/>
    <property type="match status" value="1"/>
</dbReference>
<dbReference type="Gene3D" id="2.60.40.10">
    <property type="entry name" value="Immunoglobulins"/>
    <property type="match status" value="1"/>
</dbReference>
<dbReference type="EC" id="2.4.1.18" evidence="4"/>
<reference evidence="9 10" key="1">
    <citation type="submission" date="2019-02" db="EMBL/GenBank/DDBJ databases">
        <title>Deep-cultivation of Planctomycetes and their phenomic and genomic characterization uncovers novel biology.</title>
        <authorList>
            <person name="Wiegand S."/>
            <person name="Jogler M."/>
            <person name="Boedeker C."/>
            <person name="Pinto D."/>
            <person name="Vollmers J."/>
            <person name="Rivas-Marin E."/>
            <person name="Kohn T."/>
            <person name="Peeters S.H."/>
            <person name="Heuer A."/>
            <person name="Rast P."/>
            <person name="Oberbeckmann S."/>
            <person name="Bunk B."/>
            <person name="Jeske O."/>
            <person name="Meyerdierks A."/>
            <person name="Storesund J.E."/>
            <person name="Kallscheuer N."/>
            <person name="Luecker S."/>
            <person name="Lage O.M."/>
            <person name="Pohl T."/>
            <person name="Merkel B.J."/>
            <person name="Hornburger P."/>
            <person name="Mueller R.-W."/>
            <person name="Bruemmer F."/>
            <person name="Labrenz M."/>
            <person name="Spormann A.M."/>
            <person name="Op den Camp H."/>
            <person name="Overmann J."/>
            <person name="Amann R."/>
            <person name="Jetten M.S.M."/>
            <person name="Mascher T."/>
            <person name="Medema M.H."/>
            <person name="Devos D.P."/>
            <person name="Kaster A.-K."/>
            <person name="Ovreas L."/>
            <person name="Rohde M."/>
            <person name="Galperin M.Y."/>
            <person name="Jogler C."/>
        </authorList>
    </citation>
    <scope>NUCLEOTIDE SEQUENCE [LARGE SCALE GENOMIC DNA]</scope>
    <source>
        <strain evidence="9 10">Pla175</strain>
    </source>
</reference>